<gene>
    <name evidence="7" type="primary">ruvX</name>
    <name evidence="7" type="ORF">EB812_02050</name>
</gene>
<dbReference type="Proteomes" id="UP000292919">
    <property type="component" value="Unassembled WGS sequence"/>
</dbReference>
<protein>
    <recommendedName>
        <fullName evidence="5">Putative pre-16S rRNA nuclease</fullName>
        <ecNumber evidence="5">3.1.-.-</ecNumber>
    </recommendedName>
</protein>
<dbReference type="Pfam" id="PF03652">
    <property type="entry name" value="RuvX"/>
    <property type="match status" value="1"/>
</dbReference>
<evidence type="ECO:0000256" key="5">
    <source>
        <dbReference type="HAMAP-Rule" id="MF_00651"/>
    </source>
</evidence>
<dbReference type="PANTHER" id="PTHR33317">
    <property type="entry name" value="POLYNUCLEOTIDYL TRANSFERASE, RIBONUCLEASE H-LIKE SUPERFAMILY PROTEIN"/>
    <property type="match status" value="1"/>
</dbReference>
<dbReference type="InterPro" id="IPR006641">
    <property type="entry name" value="YqgF/RNaseH-like_dom"/>
</dbReference>
<proteinExistence type="inferred from homology"/>
<keyword evidence="3 5" id="KW-0540">Nuclease</keyword>
<evidence type="ECO:0000313" key="7">
    <source>
        <dbReference type="EMBL" id="TBH81570.1"/>
    </source>
</evidence>
<dbReference type="EC" id="3.1.-.-" evidence="5"/>
<dbReference type="SUPFAM" id="SSF53098">
    <property type="entry name" value="Ribonuclease H-like"/>
    <property type="match status" value="1"/>
</dbReference>
<dbReference type="SMART" id="SM00732">
    <property type="entry name" value="YqgFc"/>
    <property type="match status" value="1"/>
</dbReference>
<evidence type="ECO:0000313" key="8">
    <source>
        <dbReference type="Proteomes" id="UP000292919"/>
    </source>
</evidence>
<dbReference type="Gene3D" id="3.30.420.140">
    <property type="entry name" value="YqgF/RNase H-like domain"/>
    <property type="match status" value="1"/>
</dbReference>
<keyword evidence="8" id="KW-1185">Reference proteome</keyword>
<name>A0A6H3F7V3_9BACT</name>
<dbReference type="GO" id="GO:0005829">
    <property type="term" value="C:cytosol"/>
    <property type="evidence" value="ECO:0007669"/>
    <property type="project" value="TreeGrafter"/>
</dbReference>
<dbReference type="InterPro" id="IPR012337">
    <property type="entry name" value="RNaseH-like_sf"/>
</dbReference>
<evidence type="ECO:0000256" key="2">
    <source>
        <dbReference type="ARBA" id="ARBA00022517"/>
    </source>
</evidence>
<dbReference type="CDD" id="cd16964">
    <property type="entry name" value="YqgF"/>
    <property type="match status" value="1"/>
</dbReference>
<evidence type="ECO:0000256" key="3">
    <source>
        <dbReference type="ARBA" id="ARBA00022722"/>
    </source>
</evidence>
<keyword evidence="4 5" id="KW-0378">Hydrolase</keyword>
<dbReference type="InterPro" id="IPR005227">
    <property type="entry name" value="YqgF"/>
</dbReference>
<dbReference type="GO" id="GO:0000967">
    <property type="term" value="P:rRNA 5'-end processing"/>
    <property type="evidence" value="ECO:0007669"/>
    <property type="project" value="UniProtKB-UniRule"/>
</dbReference>
<comment type="subcellular location">
    <subcellularLocation>
        <location evidence="5">Cytoplasm</location>
    </subcellularLocation>
</comment>
<keyword evidence="1 5" id="KW-0963">Cytoplasm</keyword>
<evidence type="ECO:0000256" key="1">
    <source>
        <dbReference type="ARBA" id="ARBA00022490"/>
    </source>
</evidence>
<accession>A0A6H3F7V3</accession>
<sequence length="184" mass="20714">MLWKPNPVRWKKFWNGATSAPAPLRNRPWNWRAKKWGCNVKLVAVDYGLARTGLAVSDPEGRLAFPLRTLRLADHPDRKALLDALAQAILAAGAEAVVMGLPLLADGGESLTTRQVRNVTRRLQRRIPLPFYFMSEELSSEEAWDDLRAAGLDARRRRTVLDQQAAVRILESFLALAPQQRRPA</sequence>
<reference evidence="7 8" key="1">
    <citation type="submission" date="2018-12" db="EMBL/GenBank/DDBJ databases">
        <title>First genome draft of Desulfovibrio legallis sp. nov.</title>
        <authorList>
            <person name="Ben Dhia O."/>
            <person name="Najjari A."/>
            <person name="Ferjani R."/>
            <person name="Fhoula I."/>
            <person name="Fardeau M.-L."/>
            <person name="Boudabbous A."/>
            <person name="Ouzari H.I."/>
        </authorList>
    </citation>
    <scope>NUCLEOTIDE SEQUENCE [LARGE SCALE GENOMIC DNA]</scope>
    <source>
        <strain evidence="7 8">H1T</strain>
    </source>
</reference>
<evidence type="ECO:0000256" key="4">
    <source>
        <dbReference type="ARBA" id="ARBA00022801"/>
    </source>
</evidence>
<dbReference type="InterPro" id="IPR037027">
    <property type="entry name" value="YqgF/RNaseH-like_dom_sf"/>
</dbReference>
<dbReference type="HAMAP" id="MF_00651">
    <property type="entry name" value="Nuclease_YqgF"/>
    <property type="match status" value="1"/>
</dbReference>
<dbReference type="GO" id="GO:0004518">
    <property type="term" value="F:nuclease activity"/>
    <property type="evidence" value="ECO:0007669"/>
    <property type="project" value="UniProtKB-KW"/>
</dbReference>
<dbReference type="NCBIfam" id="TIGR00250">
    <property type="entry name" value="RNAse_H_YqgF"/>
    <property type="match status" value="1"/>
</dbReference>
<feature type="domain" description="YqgF/RNase H-like" evidence="6">
    <location>
        <begin position="40"/>
        <end position="143"/>
    </location>
</feature>
<dbReference type="AlphaFoldDB" id="A0A6H3F7V3"/>
<keyword evidence="2 5" id="KW-0690">Ribosome biogenesis</keyword>
<dbReference type="EMBL" id="SIXC01000002">
    <property type="protein sequence ID" value="TBH81570.1"/>
    <property type="molecule type" value="Genomic_DNA"/>
</dbReference>
<comment type="similarity">
    <text evidence="5">Belongs to the YqgF HJR family.</text>
</comment>
<dbReference type="PANTHER" id="PTHR33317:SF4">
    <property type="entry name" value="POLYNUCLEOTIDYL TRANSFERASE, RIBONUCLEASE H-LIKE SUPERFAMILY PROTEIN"/>
    <property type="match status" value="1"/>
</dbReference>
<comment type="caution">
    <text evidence="7">The sequence shown here is derived from an EMBL/GenBank/DDBJ whole genome shotgun (WGS) entry which is preliminary data.</text>
</comment>
<organism evidence="7 8">
    <name type="scientific">Desulfovibrio legallii</name>
    <dbReference type="NCBI Taxonomy" id="571438"/>
    <lineage>
        <taxon>Bacteria</taxon>
        <taxon>Pseudomonadati</taxon>
        <taxon>Thermodesulfobacteriota</taxon>
        <taxon>Desulfovibrionia</taxon>
        <taxon>Desulfovibrionales</taxon>
        <taxon>Desulfovibrionaceae</taxon>
        <taxon>Desulfovibrio</taxon>
    </lineage>
</organism>
<dbReference type="GO" id="GO:0016788">
    <property type="term" value="F:hydrolase activity, acting on ester bonds"/>
    <property type="evidence" value="ECO:0007669"/>
    <property type="project" value="UniProtKB-UniRule"/>
</dbReference>
<comment type="function">
    <text evidence="5">Could be a nuclease involved in processing of the 5'-end of pre-16S rRNA.</text>
</comment>
<evidence type="ECO:0000259" key="6">
    <source>
        <dbReference type="SMART" id="SM00732"/>
    </source>
</evidence>